<protein>
    <submittedName>
        <fullName evidence="1">Uncharacterized protein</fullName>
    </submittedName>
</protein>
<name>A0A0K2TAR7_LEPSM</name>
<evidence type="ECO:0000313" key="1">
    <source>
        <dbReference type="EMBL" id="CDW22890.1"/>
    </source>
</evidence>
<accession>A0A0K2TAR7</accession>
<sequence length="49" mass="5615">MGAYRVKMYNIDFNKGWSSSLSAKSKTEICFSHIDLVYEITVCIHNNSI</sequence>
<proteinExistence type="predicted"/>
<dbReference type="EMBL" id="HACA01005529">
    <property type="protein sequence ID" value="CDW22890.1"/>
    <property type="molecule type" value="Transcribed_RNA"/>
</dbReference>
<reference evidence="1" key="1">
    <citation type="submission" date="2014-05" db="EMBL/GenBank/DDBJ databases">
        <authorList>
            <person name="Chronopoulou M."/>
        </authorList>
    </citation>
    <scope>NUCLEOTIDE SEQUENCE</scope>
    <source>
        <tissue evidence="1">Whole organism</tissue>
    </source>
</reference>
<dbReference type="AlphaFoldDB" id="A0A0K2TAR7"/>
<organism evidence="1">
    <name type="scientific">Lepeophtheirus salmonis</name>
    <name type="common">Salmon louse</name>
    <name type="synonym">Caligus salmonis</name>
    <dbReference type="NCBI Taxonomy" id="72036"/>
    <lineage>
        <taxon>Eukaryota</taxon>
        <taxon>Metazoa</taxon>
        <taxon>Ecdysozoa</taxon>
        <taxon>Arthropoda</taxon>
        <taxon>Crustacea</taxon>
        <taxon>Multicrustacea</taxon>
        <taxon>Hexanauplia</taxon>
        <taxon>Copepoda</taxon>
        <taxon>Siphonostomatoida</taxon>
        <taxon>Caligidae</taxon>
        <taxon>Lepeophtheirus</taxon>
    </lineage>
</organism>